<gene>
    <name evidence="1" type="ORF">GS398_16205</name>
</gene>
<keyword evidence="2" id="KW-1185">Reference proteome</keyword>
<dbReference type="InterPro" id="IPR027417">
    <property type="entry name" value="P-loop_NTPase"/>
</dbReference>
<name>A0A7K1Y2D6_9SPHI</name>
<dbReference type="EMBL" id="WVHS01000003">
    <property type="protein sequence ID" value="MXV16846.1"/>
    <property type="molecule type" value="Genomic_DNA"/>
</dbReference>
<dbReference type="Proteomes" id="UP000451233">
    <property type="component" value="Unassembled WGS sequence"/>
</dbReference>
<dbReference type="Gene3D" id="3.40.50.300">
    <property type="entry name" value="P-loop containing nucleotide triphosphate hydrolases"/>
    <property type="match status" value="1"/>
</dbReference>
<proteinExistence type="predicted"/>
<evidence type="ECO:0000313" key="1">
    <source>
        <dbReference type="EMBL" id="MXV16846.1"/>
    </source>
</evidence>
<protein>
    <recommendedName>
        <fullName evidence="3">Terminase</fullName>
    </recommendedName>
</protein>
<sequence>MNKILDYRSADPDKGWPLFCQEVLRINLDPEQEEVVRAVQMNPMVSVSSGTARGKDYVAAACAMCFMYLTPQWNEAGDLYRNTKVALTAPTDRQVKNVMLPEISRMFNRAGCLPGRLTGYDIRTPYTEWFLTGFKADEHNDEAWTGFHAANTMFVITEATGIPDRIFHAIEGNLQGNSRLLIIFNPNISIGYAAESQRSSRFTKIRLNSMTAPNVKAKKLLITGQVDWEWVNDKVHTWCSRIAGNEFNEGEGDFEWEGELWRPNDLFRVKILGMFPKVSEDTLIPIEWIFLANNRWKEWQENKFKIQEPLKLGVDVAGMGRDSTVYCHRYGNVVTKFEQMFSGGEANHMEISGRTANLTRDPKTKSFIDTIGEGAGVYSRLKELEFENAHSVKGSEGADGLKDVTNVYEFLNMRAYMMWCVRDWLNPANKQNAALPPDDELTQELSTTRYKFRSNGKIQIEEKDEIKKRIGRSPDKFDSLSTTFYPGKKITQAGISALSALR</sequence>
<dbReference type="Gene3D" id="3.30.420.240">
    <property type="match status" value="1"/>
</dbReference>
<reference evidence="1 2" key="1">
    <citation type="submission" date="2019-11" db="EMBL/GenBank/DDBJ databases">
        <title>Pedobacter sp. HMF7056 Genome sequencing and assembly.</title>
        <authorList>
            <person name="Kang H."/>
            <person name="Kim H."/>
            <person name="Joh K."/>
        </authorList>
    </citation>
    <scope>NUCLEOTIDE SEQUENCE [LARGE SCALE GENOMIC DNA]</scope>
    <source>
        <strain evidence="1 2">HMF7056</strain>
    </source>
</reference>
<organism evidence="1 2">
    <name type="scientific">Hufsiella ginkgonis</name>
    <dbReference type="NCBI Taxonomy" id="2695274"/>
    <lineage>
        <taxon>Bacteria</taxon>
        <taxon>Pseudomonadati</taxon>
        <taxon>Bacteroidota</taxon>
        <taxon>Sphingobacteriia</taxon>
        <taxon>Sphingobacteriales</taxon>
        <taxon>Sphingobacteriaceae</taxon>
        <taxon>Hufsiella</taxon>
    </lineage>
</organism>
<dbReference type="AlphaFoldDB" id="A0A7K1Y2D6"/>
<comment type="caution">
    <text evidence="1">The sequence shown here is derived from an EMBL/GenBank/DDBJ whole genome shotgun (WGS) entry which is preliminary data.</text>
</comment>
<evidence type="ECO:0000313" key="2">
    <source>
        <dbReference type="Proteomes" id="UP000451233"/>
    </source>
</evidence>
<accession>A0A7K1Y2D6</accession>
<evidence type="ECO:0008006" key="3">
    <source>
        <dbReference type="Google" id="ProtNLM"/>
    </source>
</evidence>